<evidence type="ECO:0000313" key="3">
    <source>
        <dbReference type="Proteomes" id="UP000660611"/>
    </source>
</evidence>
<dbReference type="RefSeq" id="WP_275423399.1">
    <property type="nucleotide sequence ID" value="NZ_BAAAVW010000012.1"/>
</dbReference>
<feature type="transmembrane region" description="Helical" evidence="1">
    <location>
        <begin position="20"/>
        <end position="40"/>
    </location>
</feature>
<reference evidence="2" key="1">
    <citation type="submission" date="2021-01" db="EMBL/GenBank/DDBJ databases">
        <title>Whole genome shotgun sequence of Dactylosporangium siamense NBRC 106093.</title>
        <authorList>
            <person name="Komaki H."/>
            <person name="Tamura T."/>
        </authorList>
    </citation>
    <scope>NUCLEOTIDE SEQUENCE</scope>
    <source>
        <strain evidence="2">NBRC 106093</strain>
    </source>
</reference>
<name>A0A919PPH9_9ACTN</name>
<comment type="caution">
    <text evidence="2">The sequence shown here is derived from an EMBL/GenBank/DDBJ whole genome shotgun (WGS) entry which is preliminary data.</text>
</comment>
<organism evidence="2 3">
    <name type="scientific">Dactylosporangium siamense</name>
    <dbReference type="NCBI Taxonomy" id="685454"/>
    <lineage>
        <taxon>Bacteria</taxon>
        <taxon>Bacillati</taxon>
        <taxon>Actinomycetota</taxon>
        <taxon>Actinomycetes</taxon>
        <taxon>Micromonosporales</taxon>
        <taxon>Micromonosporaceae</taxon>
        <taxon>Dactylosporangium</taxon>
    </lineage>
</organism>
<evidence type="ECO:0000313" key="2">
    <source>
        <dbReference type="EMBL" id="GIG45968.1"/>
    </source>
</evidence>
<dbReference type="EMBL" id="BONQ01000059">
    <property type="protein sequence ID" value="GIG45968.1"/>
    <property type="molecule type" value="Genomic_DNA"/>
</dbReference>
<keyword evidence="1" id="KW-1133">Transmembrane helix</keyword>
<dbReference type="AlphaFoldDB" id="A0A919PPH9"/>
<keyword evidence="3" id="KW-1185">Reference proteome</keyword>
<gene>
    <name evidence="2" type="ORF">Dsi01nite_040090</name>
</gene>
<evidence type="ECO:0000256" key="1">
    <source>
        <dbReference type="SAM" id="Phobius"/>
    </source>
</evidence>
<keyword evidence="1" id="KW-0812">Transmembrane</keyword>
<dbReference type="Proteomes" id="UP000660611">
    <property type="component" value="Unassembled WGS sequence"/>
</dbReference>
<sequence>MTTQTQTTTRKLTNLDSEQGMLVLLAVIVLLSVIGVILVGG</sequence>
<protein>
    <submittedName>
        <fullName evidence="2">Uncharacterized protein</fullName>
    </submittedName>
</protein>
<proteinExistence type="predicted"/>
<keyword evidence="1" id="KW-0472">Membrane</keyword>
<accession>A0A919PPH9</accession>